<dbReference type="Gene3D" id="2.60.120.200">
    <property type="match status" value="1"/>
</dbReference>
<evidence type="ECO:0000313" key="4">
    <source>
        <dbReference type="Proteomes" id="UP000622317"/>
    </source>
</evidence>
<reference evidence="3" key="1">
    <citation type="submission" date="2020-09" db="EMBL/GenBank/DDBJ databases">
        <title>Pelagicoccus enzymogenes sp. nov. with an EPS production, isolated from marine sediment.</title>
        <authorList>
            <person name="Feng X."/>
        </authorList>
    </citation>
    <scope>NUCLEOTIDE SEQUENCE</scope>
    <source>
        <strain evidence="3">NFK12</strain>
    </source>
</reference>
<name>A0A927IGV0_9BACT</name>
<sequence length="501" mass="55155">MTTRTLINAALGLATLSPLTLASPLGDFANNLDVGAPKLSGNASYSPETQSYTLSGAGQNMWAEKDEFHFAYRKLEGDFIVRATVEFEGEGVDPHRKIGIIARNTLDADSPYADACVHGDGLTSLQYREVKGGPTAEVGSPLTGPTEIELQREGDRFTFSAAAFGEVYQSVSKQIDLNDELFVGLFICSHNPEVTETARFRNVRIVLPAAPDFRPYQDYIGSRLEIMEVATGSRKVLATFPNSIQAPNWTPDGKTLIYNSEGKLYTYTLEDGSINELNTGFANQNNNDHVLSFDGKQIGISHHVGEAGTSVIYTLPVSGSDTPRQITDPSRGHSFLHGWSPDHKSLIFTGQRNGQFDIWSIDIDSKKETPLTQLPSLDDGSEFSPDGRHIFFNSVRSGNMQIWRMKADGSEPTQMTFDSYNNWFPHVAPDGKSFVYLAFPSDIDPNDHPFYKKVYLRHMSIEGGNAKTIAYLYGGQGSINVPSWSPDSTHIAFVSNSRPLD</sequence>
<dbReference type="PANTHER" id="PTHR36842">
    <property type="entry name" value="PROTEIN TOLB HOMOLOG"/>
    <property type="match status" value="1"/>
</dbReference>
<dbReference type="InterPro" id="IPR011659">
    <property type="entry name" value="WD40"/>
</dbReference>
<dbReference type="AlphaFoldDB" id="A0A927IGV0"/>
<dbReference type="RefSeq" id="WP_191616324.1">
    <property type="nucleotide sequence ID" value="NZ_JACYFG010000007.1"/>
</dbReference>
<dbReference type="Proteomes" id="UP000622317">
    <property type="component" value="Unassembled WGS sequence"/>
</dbReference>
<dbReference type="SUPFAM" id="SSF82171">
    <property type="entry name" value="DPP6 N-terminal domain-like"/>
    <property type="match status" value="1"/>
</dbReference>
<accession>A0A927IGV0</accession>
<comment type="similarity">
    <text evidence="1">Belongs to the TolB family.</text>
</comment>
<dbReference type="EMBL" id="JACYFG010000007">
    <property type="protein sequence ID" value="MBD5779189.1"/>
    <property type="molecule type" value="Genomic_DNA"/>
</dbReference>
<keyword evidence="4" id="KW-1185">Reference proteome</keyword>
<dbReference type="Gene3D" id="2.120.10.30">
    <property type="entry name" value="TolB, C-terminal domain"/>
    <property type="match status" value="1"/>
</dbReference>
<gene>
    <name evidence="3" type="ORF">IEN85_06760</name>
</gene>
<organism evidence="3 4">
    <name type="scientific">Pelagicoccus enzymogenes</name>
    <dbReference type="NCBI Taxonomy" id="2773457"/>
    <lineage>
        <taxon>Bacteria</taxon>
        <taxon>Pseudomonadati</taxon>
        <taxon>Verrucomicrobiota</taxon>
        <taxon>Opitutia</taxon>
        <taxon>Puniceicoccales</taxon>
        <taxon>Pelagicoccaceae</taxon>
        <taxon>Pelagicoccus</taxon>
    </lineage>
</organism>
<dbReference type="InterPro" id="IPR011042">
    <property type="entry name" value="6-blade_b-propeller_TolB-like"/>
</dbReference>
<proteinExistence type="inferred from homology"/>
<evidence type="ECO:0000256" key="2">
    <source>
        <dbReference type="SAM" id="SignalP"/>
    </source>
</evidence>
<evidence type="ECO:0000256" key="1">
    <source>
        <dbReference type="ARBA" id="ARBA00009820"/>
    </source>
</evidence>
<dbReference type="PANTHER" id="PTHR36842:SF1">
    <property type="entry name" value="PROTEIN TOLB"/>
    <property type="match status" value="1"/>
</dbReference>
<feature type="chain" id="PRO_5036790244" evidence="2">
    <location>
        <begin position="23"/>
        <end position="501"/>
    </location>
</feature>
<keyword evidence="2" id="KW-0732">Signal</keyword>
<feature type="signal peptide" evidence="2">
    <location>
        <begin position="1"/>
        <end position="22"/>
    </location>
</feature>
<protein>
    <submittedName>
        <fullName evidence="3">TolB family protein</fullName>
    </submittedName>
</protein>
<evidence type="ECO:0000313" key="3">
    <source>
        <dbReference type="EMBL" id="MBD5779189.1"/>
    </source>
</evidence>
<comment type="caution">
    <text evidence="3">The sequence shown here is derived from an EMBL/GenBank/DDBJ whole genome shotgun (WGS) entry which is preliminary data.</text>
</comment>
<dbReference type="Pfam" id="PF07676">
    <property type="entry name" value="PD40"/>
    <property type="match status" value="4"/>
</dbReference>